<reference evidence="7" key="1">
    <citation type="submission" date="2017-09" db="EMBL/GenBank/DDBJ databases">
        <title>Depth-based differentiation of microbial function through sediment-hosted aquifers and enrichment of novel symbionts in the deep terrestrial subsurface.</title>
        <authorList>
            <person name="Probst A.J."/>
            <person name="Ladd B."/>
            <person name="Jarett J.K."/>
            <person name="Geller-Mcgrath D.E."/>
            <person name="Sieber C.M.K."/>
            <person name="Emerson J.B."/>
            <person name="Anantharaman K."/>
            <person name="Thomas B.C."/>
            <person name="Malmstrom R."/>
            <person name="Stieglmeier M."/>
            <person name="Klingl A."/>
            <person name="Woyke T."/>
            <person name="Ryan C.M."/>
            <person name="Banfield J.F."/>
        </authorList>
    </citation>
    <scope>NUCLEOTIDE SEQUENCE [LARGE SCALE GENOMIC DNA]</scope>
</reference>
<dbReference type="PRINTS" id="PR00326">
    <property type="entry name" value="GTP1OBG"/>
</dbReference>
<dbReference type="SUPFAM" id="SSF81271">
    <property type="entry name" value="TGS-like"/>
    <property type="match status" value="1"/>
</dbReference>
<dbReference type="GO" id="GO:0005525">
    <property type="term" value="F:GTP binding"/>
    <property type="evidence" value="ECO:0007669"/>
    <property type="project" value="InterPro"/>
</dbReference>
<keyword evidence="2" id="KW-0067">ATP-binding</keyword>
<dbReference type="InterPro" id="IPR012676">
    <property type="entry name" value="TGS-like"/>
</dbReference>
<dbReference type="GO" id="GO:0005524">
    <property type="term" value="F:ATP binding"/>
    <property type="evidence" value="ECO:0007669"/>
    <property type="project" value="UniProtKB-KW"/>
</dbReference>
<dbReference type="PROSITE" id="PS51880">
    <property type="entry name" value="TGS"/>
    <property type="match status" value="1"/>
</dbReference>
<dbReference type="GO" id="GO:0016887">
    <property type="term" value="F:ATP hydrolysis activity"/>
    <property type="evidence" value="ECO:0007669"/>
    <property type="project" value="TreeGrafter"/>
</dbReference>
<dbReference type="Gene3D" id="3.40.50.300">
    <property type="entry name" value="P-loop containing nucleotide triphosphate hydrolases"/>
    <property type="match status" value="2"/>
</dbReference>
<keyword evidence="3" id="KW-0460">Magnesium</keyword>
<dbReference type="InterPro" id="IPR006073">
    <property type="entry name" value="GTP-bd"/>
</dbReference>
<feature type="domain" description="OBG-type G" evidence="4">
    <location>
        <begin position="3"/>
        <end position="217"/>
    </location>
</feature>
<dbReference type="Pfam" id="PF01926">
    <property type="entry name" value="MMR_HSR1"/>
    <property type="match status" value="1"/>
</dbReference>
<sequence>MSFSIGIVGLPNVGKSTLFKALTKIPVDIGAYPFTTLHPNVGIVTVPDQRLEKIAEVIKPQKVTPTIIEFIDIAGLVKGSHKGEGLGNQFLGQIRNCDAILEVVRVFEDPEVENVSPSQILPGKTWEGKGKIDPASDIETIKIELELKDMESKEKENLLSKKPVIYLLNINGRTPYQRPTVKYLALNLKDEVEMFELSEAEKKELGLSSQLDQLIISCYNILDLITFFTVAGGKETRAWTLKRGLKAPDAGGVVHTDFKEKFIRAEVINWQKLVEAGSWLRAREKGLVRTVGKDYLVENGDVIEFKV</sequence>
<dbReference type="PANTHER" id="PTHR23305">
    <property type="entry name" value="OBG GTPASE FAMILY"/>
    <property type="match status" value="1"/>
</dbReference>
<dbReference type="PANTHER" id="PTHR23305:SF18">
    <property type="entry name" value="OBG-TYPE G DOMAIN-CONTAINING PROTEIN"/>
    <property type="match status" value="1"/>
</dbReference>
<keyword evidence="1" id="KW-0547">Nucleotide-binding</keyword>
<dbReference type="InterPro" id="IPR013029">
    <property type="entry name" value="YchF_C"/>
</dbReference>
<proteinExistence type="predicted"/>
<evidence type="ECO:0000313" key="6">
    <source>
        <dbReference type="EMBL" id="PIZ89504.1"/>
    </source>
</evidence>
<dbReference type="AlphaFoldDB" id="A0A2M7UZW2"/>
<dbReference type="PROSITE" id="PS51710">
    <property type="entry name" value="G_OBG"/>
    <property type="match status" value="1"/>
</dbReference>
<evidence type="ECO:0000256" key="1">
    <source>
        <dbReference type="ARBA" id="ARBA00022741"/>
    </source>
</evidence>
<comment type="caution">
    <text evidence="6">The sequence shown here is derived from an EMBL/GenBank/DDBJ whole genome shotgun (WGS) entry which is preliminary data.</text>
</comment>
<dbReference type="SUPFAM" id="SSF52540">
    <property type="entry name" value="P-loop containing nucleoside triphosphate hydrolases"/>
    <property type="match status" value="1"/>
</dbReference>
<dbReference type="InterPro" id="IPR027417">
    <property type="entry name" value="P-loop_NTPase"/>
</dbReference>
<evidence type="ECO:0000259" key="4">
    <source>
        <dbReference type="PROSITE" id="PS51710"/>
    </source>
</evidence>
<dbReference type="Proteomes" id="UP000231538">
    <property type="component" value="Unassembled WGS sequence"/>
</dbReference>
<dbReference type="InterPro" id="IPR023192">
    <property type="entry name" value="TGS-like_dom_sf"/>
</dbReference>
<organism evidence="6 7">
    <name type="scientific">Candidatus Nealsonbacteria bacterium CG_4_10_14_0_2_um_filter_37_10</name>
    <dbReference type="NCBI Taxonomy" id="1974679"/>
    <lineage>
        <taxon>Bacteria</taxon>
        <taxon>Candidatus Nealsoniibacteriota</taxon>
    </lineage>
</organism>
<accession>A0A2M7UZW2</accession>
<feature type="domain" description="TGS" evidence="5">
    <location>
        <begin position="223"/>
        <end position="307"/>
    </location>
</feature>
<dbReference type="FunFam" id="3.10.20.30:FF:000001">
    <property type="entry name" value="Ribosome-binding ATPase YchF"/>
    <property type="match status" value="1"/>
</dbReference>
<dbReference type="EMBL" id="PFPC01000037">
    <property type="protein sequence ID" value="PIZ89504.1"/>
    <property type="molecule type" value="Genomic_DNA"/>
</dbReference>
<evidence type="ECO:0000256" key="3">
    <source>
        <dbReference type="ARBA" id="ARBA00022842"/>
    </source>
</evidence>
<name>A0A2M7UZW2_9BACT</name>
<evidence type="ECO:0000313" key="7">
    <source>
        <dbReference type="Proteomes" id="UP000231538"/>
    </source>
</evidence>
<evidence type="ECO:0000256" key="2">
    <source>
        <dbReference type="ARBA" id="ARBA00022840"/>
    </source>
</evidence>
<dbReference type="Gene3D" id="3.10.20.30">
    <property type="match status" value="2"/>
</dbReference>
<dbReference type="InterPro" id="IPR004095">
    <property type="entry name" value="TGS"/>
</dbReference>
<evidence type="ECO:0000259" key="5">
    <source>
        <dbReference type="PROSITE" id="PS51880"/>
    </source>
</evidence>
<dbReference type="InterPro" id="IPR012675">
    <property type="entry name" value="Beta-grasp_dom_sf"/>
</dbReference>
<dbReference type="Pfam" id="PF06071">
    <property type="entry name" value="YchF-GTPase_C"/>
    <property type="match status" value="1"/>
</dbReference>
<dbReference type="Gene3D" id="1.10.150.300">
    <property type="entry name" value="TGS-like domain"/>
    <property type="match status" value="1"/>
</dbReference>
<gene>
    <name evidence="6" type="ORF">COX89_01245</name>
</gene>
<dbReference type="GO" id="GO:0005737">
    <property type="term" value="C:cytoplasm"/>
    <property type="evidence" value="ECO:0007669"/>
    <property type="project" value="TreeGrafter"/>
</dbReference>
<protein>
    <submittedName>
        <fullName evidence="6">Redox-regulated ATPase YchF</fullName>
    </submittedName>
</protein>
<dbReference type="InterPro" id="IPR031167">
    <property type="entry name" value="G_OBG"/>
</dbReference>